<comment type="caution">
    <text evidence="3">The sequence shown here is derived from an EMBL/GenBank/DDBJ whole genome shotgun (WGS) entry which is preliminary data.</text>
</comment>
<organism evidence="3 4">
    <name type="scientific">Micromonospora parastrephiae</name>
    <dbReference type="NCBI Taxonomy" id="2806101"/>
    <lineage>
        <taxon>Bacteria</taxon>
        <taxon>Bacillati</taxon>
        <taxon>Actinomycetota</taxon>
        <taxon>Actinomycetes</taxon>
        <taxon>Micromonosporales</taxon>
        <taxon>Micromonosporaceae</taxon>
        <taxon>Micromonospora</taxon>
    </lineage>
</organism>
<gene>
    <name evidence="3" type="ORF">JNW91_31470</name>
</gene>
<reference evidence="3 4" key="1">
    <citation type="submission" date="2021-01" db="EMBL/GenBank/DDBJ databases">
        <title>Draft genome sequence of Micromonospora sp. strain STR1_7.</title>
        <authorList>
            <person name="Karlyshev A."/>
            <person name="Jawad R."/>
        </authorList>
    </citation>
    <scope>NUCLEOTIDE SEQUENCE [LARGE SCALE GENOMIC DNA]</scope>
    <source>
        <strain evidence="3 4">STR1-7</strain>
    </source>
</reference>
<dbReference type="Gene3D" id="2.60.40.290">
    <property type="match status" value="1"/>
</dbReference>
<evidence type="ECO:0000259" key="2">
    <source>
        <dbReference type="PROSITE" id="PS51173"/>
    </source>
</evidence>
<dbReference type="RefSeq" id="WP_203179054.1">
    <property type="nucleotide sequence ID" value="NZ_JAEVHM010000410.1"/>
</dbReference>
<dbReference type="Pfam" id="PF00553">
    <property type="entry name" value="CBM_2"/>
    <property type="match status" value="1"/>
</dbReference>
<accession>A0ABS1Y2W7</accession>
<keyword evidence="4" id="KW-1185">Reference proteome</keyword>
<evidence type="ECO:0000313" key="3">
    <source>
        <dbReference type="EMBL" id="MBM0235861.1"/>
    </source>
</evidence>
<proteinExistence type="predicted"/>
<evidence type="ECO:0000313" key="4">
    <source>
        <dbReference type="Proteomes" id="UP000601027"/>
    </source>
</evidence>
<dbReference type="EMBL" id="JAEVHM010000410">
    <property type="protein sequence ID" value="MBM0235861.1"/>
    <property type="molecule type" value="Genomic_DNA"/>
</dbReference>
<feature type="domain" description="CBM2" evidence="2">
    <location>
        <begin position="24"/>
        <end position="134"/>
    </location>
</feature>
<keyword evidence="1" id="KW-0732">Signal</keyword>
<sequence>MKRSLRRALWAGAVVAVTVAMVPVTTAFGAGTVTTTFTKAQDWGTGHETRVTVTNGSSATVSTWRIEFDLPSGTTISSSWDADVTSSGNHYVAVKKSWGGALAPGASFSWGYNGTGAYKAPLNCTVNGAACGGGTPPPTTPPPTTTPP</sequence>
<name>A0ABS1Y2W7_9ACTN</name>
<dbReference type="PROSITE" id="PS51173">
    <property type="entry name" value="CBM2"/>
    <property type="match status" value="1"/>
</dbReference>
<feature type="signal peptide" evidence="1">
    <location>
        <begin position="1"/>
        <end position="29"/>
    </location>
</feature>
<dbReference type="SUPFAM" id="SSF49384">
    <property type="entry name" value="Carbohydrate-binding domain"/>
    <property type="match status" value="1"/>
</dbReference>
<evidence type="ECO:0000256" key="1">
    <source>
        <dbReference type="SAM" id="SignalP"/>
    </source>
</evidence>
<dbReference type="InterPro" id="IPR001919">
    <property type="entry name" value="CBD2"/>
</dbReference>
<dbReference type="InterPro" id="IPR008965">
    <property type="entry name" value="CBM2/CBM3_carb-bd_dom_sf"/>
</dbReference>
<protein>
    <submittedName>
        <fullName evidence="3">Cellulose binding domain-containing protein</fullName>
    </submittedName>
</protein>
<feature type="chain" id="PRO_5045322958" evidence="1">
    <location>
        <begin position="30"/>
        <end position="148"/>
    </location>
</feature>
<dbReference type="InterPro" id="IPR012291">
    <property type="entry name" value="CBM2_carb-bd_dom_sf"/>
</dbReference>
<dbReference type="SMART" id="SM00637">
    <property type="entry name" value="CBD_II"/>
    <property type="match status" value="1"/>
</dbReference>
<dbReference type="Proteomes" id="UP000601027">
    <property type="component" value="Unassembled WGS sequence"/>
</dbReference>
<feature type="non-terminal residue" evidence="3">
    <location>
        <position position="148"/>
    </location>
</feature>